<sequence length="201" mass="20920">MDLTPYIDQLREDLVAAAAVGDEQIRRAASVLASAIEPSTRLAVMNALSDLAAEVTGALDDTTVDIRLAGRDVKVHVTRHEAAAAEVPAPAAGPDGAAWNDPEFRERFGDKAEELRKALGDASGELSRTTVRMFNDLKAQAEQAASDQGVSLNTYIQRAVSEALSGAMPPGGFPGAKGPRGPVGPGRSGRGGRTVTGYIQA</sequence>
<dbReference type="SUPFAM" id="SSF47598">
    <property type="entry name" value="Ribbon-helix-helix"/>
    <property type="match status" value="1"/>
</dbReference>
<feature type="compositionally biased region" description="Gly residues" evidence="1">
    <location>
        <begin position="181"/>
        <end position="194"/>
    </location>
</feature>
<evidence type="ECO:0000313" key="3">
    <source>
        <dbReference type="Proteomes" id="UP000460221"/>
    </source>
</evidence>
<keyword evidence="3" id="KW-1185">Reference proteome</keyword>
<gene>
    <name evidence="2" type="ORF">GIS00_07240</name>
</gene>
<name>A0A7K1FI40_9ACTN</name>
<feature type="region of interest" description="Disordered" evidence="1">
    <location>
        <begin position="171"/>
        <end position="201"/>
    </location>
</feature>
<organism evidence="2 3">
    <name type="scientific">Nakamurella alba</name>
    <dbReference type="NCBI Taxonomy" id="2665158"/>
    <lineage>
        <taxon>Bacteria</taxon>
        <taxon>Bacillati</taxon>
        <taxon>Actinomycetota</taxon>
        <taxon>Actinomycetes</taxon>
        <taxon>Nakamurellales</taxon>
        <taxon>Nakamurellaceae</taxon>
        <taxon>Nakamurella</taxon>
    </lineage>
</organism>
<proteinExistence type="predicted"/>
<accession>A0A7K1FI40</accession>
<comment type="caution">
    <text evidence="2">The sequence shown here is derived from an EMBL/GenBank/DDBJ whole genome shotgun (WGS) entry which is preliminary data.</text>
</comment>
<evidence type="ECO:0000256" key="1">
    <source>
        <dbReference type="SAM" id="MobiDB-lite"/>
    </source>
</evidence>
<dbReference type="Proteomes" id="UP000460221">
    <property type="component" value="Unassembled WGS sequence"/>
</dbReference>
<dbReference type="AlphaFoldDB" id="A0A7K1FI40"/>
<evidence type="ECO:0000313" key="2">
    <source>
        <dbReference type="EMBL" id="MTD13736.1"/>
    </source>
</evidence>
<dbReference type="InterPro" id="IPR010985">
    <property type="entry name" value="Ribbon_hlx_hlx"/>
</dbReference>
<reference evidence="2 3" key="1">
    <citation type="submission" date="2019-11" db="EMBL/GenBank/DDBJ databases">
        <authorList>
            <person name="Jiang L.-Q."/>
        </authorList>
    </citation>
    <scope>NUCLEOTIDE SEQUENCE [LARGE SCALE GENOMIC DNA]</scope>
    <source>
        <strain evidence="2 3">YIM 132087</strain>
    </source>
</reference>
<dbReference type="RefSeq" id="WP_154767521.1">
    <property type="nucleotide sequence ID" value="NZ_WLYK01000001.1"/>
</dbReference>
<protein>
    <submittedName>
        <fullName evidence="2">Toxin-antitoxin system HicB family antitoxin</fullName>
    </submittedName>
</protein>
<dbReference type="EMBL" id="WLYK01000001">
    <property type="protein sequence ID" value="MTD13736.1"/>
    <property type="molecule type" value="Genomic_DNA"/>
</dbReference>
<dbReference type="GO" id="GO:0006355">
    <property type="term" value="P:regulation of DNA-templated transcription"/>
    <property type="evidence" value="ECO:0007669"/>
    <property type="project" value="InterPro"/>
</dbReference>